<dbReference type="AlphaFoldDB" id="A0A0A2WNB9"/>
<feature type="transmembrane region" description="Helical" evidence="1">
    <location>
        <begin position="50"/>
        <end position="68"/>
    </location>
</feature>
<keyword evidence="1" id="KW-1133">Transmembrane helix</keyword>
<dbReference type="STRING" id="1300345.LF41_2282"/>
<keyword evidence="1" id="KW-0812">Transmembrane</keyword>
<keyword evidence="1" id="KW-0472">Membrane</keyword>
<accession>A0A0A2WNB9</accession>
<dbReference type="RefSeq" id="WP_152599885.1">
    <property type="nucleotide sequence ID" value="NZ_JRKJ01000005.1"/>
</dbReference>
<evidence type="ECO:0000313" key="3">
    <source>
        <dbReference type="Proteomes" id="UP000030518"/>
    </source>
</evidence>
<gene>
    <name evidence="2" type="ORF">LF41_2282</name>
</gene>
<protein>
    <submittedName>
        <fullName evidence="2">Uncharacterized protein</fullName>
    </submittedName>
</protein>
<keyword evidence="3" id="KW-1185">Reference proteome</keyword>
<proteinExistence type="predicted"/>
<evidence type="ECO:0000313" key="2">
    <source>
        <dbReference type="EMBL" id="KGQ19780.1"/>
    </source>
</evidence>
<feature type="transmembrane region" description="Helical" evidence="1">
    <location>
        <begin position="12"/>
        <end position="30"/>
    </location>
</feature>
<reference evidence="2 3" key="1">
    <citation type="submission" date="2014-09" db="EMBL/GenBank/DDBJ databases">
        <title>Genome sequences of Lysobacter dokdonensis DS-58.</title>
        <authorList>
            <person name="Kim J.F."/>
            <person name="Kwak M.-J."/>
        </authorList>
    </citation>
    <scope>NUCLEOTIDE SEQUENCE [LARGE SCALE GENOMIC DNA]</scope>
    <source>
        <strain evidence="2 3">DS-58</strain>
    </source>
</reference>
<sequence>MRTNDPWKVHGYFFFACFGIFMAAIGRLFTRLMNIPPDVPVIEYLPPAQQIVFLLLLGVSAAMSYLLARIASLAFHNLIDYFKK</sequence>
<dbReference type="EMBL" id="JRKJ01000005">
    <property type="protein sequence ID" value="KGQ19780.1"/>
    <property type="molecule type" value="Genomic_DNA"/>
</dbReference>
<name>A0A0A2WNB9_9GAMM</name>
<organism evidence="2 3">
    <name type="scientific">Lysobacter dokdonensis DS-58</name>
    <dbReference type="NCBI Taxonomy" id="1300345"/>
    <lineage>
        <taxon>Bacteria</taxon>
        <taxon>Pseudomonadati</taxon>
        <taxon>Pseudomonadota</taxon>
        <taxon>Gammaproteobacteria</taxon>
        <taxon>Lysobacterales</taxon>
        <taxon>Lysobacteraceae</taxon>
        <taxon>Noviluteimonas</taxon>
    </lineage>
</organism>
<dbReference type="Proteomes" id="UP000030518">
    <property type="component" value="Unassembled WGS sequence"/>
</dbReference>
<evidence type="ECO:0000256" key="1">
    <source>
        <dbReference type="SAM" id="Phobius"/>
    </source>
</evidence>
<comment type="caution">
    <text evidence="2">The sequence shown here is derived from an EMBL/GenBank/DDBJ whole genome shotgun (WGS) entry which is preliminary data.</text>
</comment>